<evidence type="ECO:0000256" key="3">
    <source>
        <dbReference type="SAM" id="SignalP"/>
    </source>
</evidence>
<reference evidence="4 5" key="1">
    <citation type="submission" date="2017-06" db="EMBL/GenBank/DDBJ databases">
        <title>A platform for efficient transgenesis in Macrostomum lignano, a flatworm model organism for stem cell research.</title>
        <authorList>
            <person name="Berezikov E."/>
        </authorList>
    </citation>
    <scope>NUCLEOTIDE SEQUENCE [LARGE SCALE GENOMIC DNA]</scope>
    <source>
        <strain evidence="4">DV1</strain>
        <tissue evidence="4">Whole organism</tissue>
    </source>
</reference>
<evidence type="ECO:0000313" key="5">
    <source>
        <dbReference type="Proteomes" id="UP000215902"/>
    </source>
</evidence>
<comment type="caution">
    <text evidence="4">The sequence shown here is derived from an EMBL/GenBank/DDBJ whole genome shotgun (WGS) entry which is preliminary data.</text>
</comment>
<feature type="chain" id="PRO_5012153466" evidence="3">
    <location>
        <begin position="20"/>
        <end position="363"/>
    </location>
</feature>
<accession>A0A267EYB2</accession>
<name>A0A267EYB2_9PLAT</name>
<keyword evidence="2" id="KW-0472">Membrane</keyword>
<feature type="compositionally biased region" description="Basic and acidic residues" evidence="1">
    <location>
        <begin position="216"/>
        <end position="230"/>
    </location>
</feature>
<keyword evidence="3" id="KW-0732">Signal</keyword>
<keyword evidence="2" id="KW-0812">Transmembrane</keyword>
<feature type="transmembrane region" description="Helical" evidence="2">
    <location>
        <begin position="282"/>
        <end position="300"/>
    </location>
</feature>
<keyword evidence="5" id="KW-1185">Reference proteome</keyword>
<gene>
    <name evidence="4" type="ORF">BOX15_Mlig016508g1</name>
</gene>
<evidence type="ECO:0000256" key="1">
    <source>
        <dbReference type="SAM" id="MobiDB-lite"/>
    </source>
</evidence>
<feature type="signal peptide" evidence="3">
    <location>
        <begin position="1"/>
        <end position="19"/>
    </location>
</feature>
<sequence>MKKLIVTALFAVLLVVVSGEEHHKRCCGTCKANYPHGHHLKHSCLHGCRLYSMIYLAHDKSIKNDELSNMCSKSCKPGFTGGAITDEMDKACNVGCKEQARVFQEHGMSDHGAKMSVMHGIGLALPDMHSPSPFHQRIFQQMRQMHTRMMEAMKNAKHAIVQRIQIRIHSMPPGPDGKPRYQVEIHQRRIPLSFGHPMFGNSKGKDQPSKPPIGPDGHRPLLGGDDHDMLPHGPHHGHHGHHGEHHGDHGEHHGHHGHHGPMYRVRHFFVDMPDSAKTCLRWSLFALLLVSFMCFIWVFWRACRSLAAASAQRQRLSITKAIGKKKPCVQSGDIFYVDVGDKKPLIEDDAVDVAAAEAKKEEA</sequence>
<feature type="region of interest" description="Disordered" evidence="1">
    <location>
        <begin position="193"/>
        <end position="258"/>
    </location>
</feature>
<organism evidence="4 5">
    <name type="scientific">Macrostomum lignano</name>
    <dbReference type="NCBI Taxonomy" id="282301"/>
    <lineage>
        <taxon>Eukaryota</taxon>
        <taxon>Metazoa</taxon>
        <taxon>Spiralia</taxon>
        <taxon>Lophotrochozoa</taxon>
        <taxon>Platyhelminthes</taxon>
        <taxon>Rhabditophora</taxon>
        <taxon>Macrostomorpha</taxon>
        <taxon>Macrostomida</taxon>
        <taxon>Macrostomidae</taxon>
        <taxon>Macrostomum</taxon>
    </lineage>
</organism>
<dbReference type="AlphaFoldDB" id="A0A267EYB2"/>
<keyword evidence="2" id="KW-1133">Transmembrane helix</keyword>
<dbReference type="Proteomes" id="UP000215902">
    <property type="component" value="Unassembled WGS sequence"/>
</dbReference>
<evidence type="ECO:0000313" key="4">
    <source>
        <dbReference type="EMBL" id="PAA66456.1"/>
    </source>
</evidence>
<feature type="compositionally biased region" description="Basic residues" evidence="1">
    <location>
        <begin position="233"/>
        <end position="244"/>
    </location>
</feature>
<evidence type="ECO:0000256" key="2">
    <source>
        <dbReference type="SAM" id="Phobius"/>
    </source>
</evidence>
<dbReference type="EMBL" id="NIVC01001557">
    <property type="protein sequence ID" value="PAA66456.1"/>
    <property type="molecule type" value="Genomic_DNA"/>
</dbReference>
<proteinExistence type="predicted"/>
<protein>
    <submittedName>
        <fullName evidence="4">Uncharacterized protein</fullName>
    </submittedName>
</protein>